<keyword evidence="6 8" id="KW-0472">Membrane</keyword>
<keyword evidence="4 8" id="KW-0812">Transmembrane</keyword>
<comment type="subcellular location">
    <subcellularLocation>
        <location evidence="2">Membrane</location>
    </subcellularLocation>
</comment>
<dbReference type="Gene3D" id="3.30.450.350">
    <property type="entry name" value="CHASE domain"/>
    <property type="match status" value="1"/>
</dbReference>
<evidence type="ECO:0000313" key="11">
    <source>
        <dbReference type="EMBL" id="AQS37929.1"/>
    </source>
</evidence>
<evidence type="ECO:0000256" key="7">
    <source>
        <dbReference type="ARBA" id="ARBA00034247"/>
    </source>
</evidence>
<keyword evidence="12" id="KW-1185">Reference proteome</keyword>
<feature type="domain" description="GGDEF" evidence="10">
    <location>
        <begin position="393"/>
        <end position="528"/>
    </location>
</feature>
<reference evidence="11 12" key="1">
    <citation type="submission" date="2016-03" db="EMBL/GenBank/DDBJ databases">
        <title>Complete genome sequence of Shewanella psychrophila WP2, a deep sea bacterium isolated from west Pacific sediment.</title>
        <authorList>
            <person name="Xu G."/>
            <person name="Jian H."/>
        </authorList>
    </citation>
    <scope>NUCLEOTIDE SEQUENCE [LARGE SCALE GENOMIC DNA]</scope>
    <source>
        <strain evidence="11 12">WP2</strain>
    </source>
</reference>
<organism evidence="11 12">
    <name type="scientific">Shewanella psychrophila</name>
    <dbReference type="NCBI Taxonomy" id="225848"/>
    <lineage>
        <taxon>Bacteria</taxon>
        <taxon>Pseudomonadati</taxon>
        <taxon>Pseudomonadota</taxon>
        <taxon>Gammaproteobacteria</taxon>
        <taxon>Alteromonadales</taxon>
        <taxon>Shewanellaceae</taxon>
        <taxon>Shewanella</taxon>
    </lineage>
</organism>
<dbReference type="PROSITE" id="PS50887">
    <property type="entry name" value="GGDEF"/>
    <property type="match status" value="1"/>
</dbReference>
<evidence type="ECO:0000256" key="2">
    <source>
        <dbReference type="ARBA" id="ARBA00004370"/>
    </source>
</evidence>
<evidence type="ECO:0000256" key="8">
    <source>
        <dbReference type="SAM" id="Phobius"/>
    </source>
</evidence>
<dbReference type="SUPFAM" id="SSF55073">
    <property type="entry name" value="Nucleotide cyclase"/>
    <property type="match status" value="1"/>
</dbReference>
<dbReference type="GO" id="GO:0007165">
    <property type="term" value="P:signal transduction"/>
    <property type="evidence" value="ECO:0007669"/>
    <property type="project" value="UniProtKB-ARBA"/>
</dbReference>
<dbReference type="FunFam" id="3.30.70.270:FF:000001">
    <property type="entry name" value="Diguanylate cyclase domain protein"/>
    <property type="match status" value="1"/>
</dbReference>
<dbReference type="Gene3D" id="3.30.70.270">
    <property type="match status" value="1"/>
</dbReference>
<dbReference type="InterPro" id="IPR043128">
    <property type="entry name" value="Rev_trsase/Diguanyl_cyclase"/>
</dbReference>
<keyword evidence="5 8" id="KW-1133">Transmembrane helix</keyword>
<dbReference type="AlphaFoldDB" id="A0A1S6HQZ0"/>
<dbReference type="SMART" id="SM01079">
    <property type="entry name" value="CHASE"/>
    <property type="match status" value="1"/>
</dbReference>
<dbReference type="OrthoDB" id="73375at2"/>
<feature type="transmembrane region" description="Helical" evidence="8">
    <location>
        <begin position="311"/>
        <end position="335"/>
    </location>
</feature>
<dbReference type="SMART" id="SM00267">
    <property type="entry name" value="GGDEF"/>
    <property type="match status" value="1"/>
</dbReference>
<dbReference type="InterPro" id="IPR042240">
    <property type="entry name" value="CHASE_sf"/>
</dbReference>
<accession>A0A1S6HQZ0</accession>
<comment type="catalytic activity">
    <reaction evidence="7">
        <text>2 GTP = 3',3'-c-di-GMP + 2 diphosphate</text>
        <dbReference type="Rhea" id="RHEA:24898"/>
        <dbReference type="ChEBI" id="CHEBI:33019"/>
        <dbReference type="ChEBI" id="CHEBI:37565"/>
        <dbReference type="ChEBI" id="CHEBI:58805"/>
        <dbReference type="EC" id="2.7.7.65"/>
    </reaction>
</comment>
<dbReference type="Pfam" id="PF00990">
    <property type="entry name" value="GGDEF"/>
    <property type="match status" value="1"/>
</dbReference>
<dbReference type="RefSeq" id="WP_077753038.1">
    <property type="nucleotide sequence ID" value="NZ_CP014782.1"/>
</dbReference>
<dbReference type="InterPro" id="IPR050469">
    <property type="entry name" value="Diguanylate_Cyclase"/>
</dbReference>
<dbReference type="NCBIfam" id="TIGR00254">
    <property type="entry name" value="GGDEF"/>
    <property type="match status" value="1"/>
</dbReference>
<sequence length="544" mass="62222">MRKFSIFSNYLVLFSILVGIILSGGIGYSFYQNETLAIESDFRRDVGDKAAALERELLINLEVLYAVKGLFNSSDDVTEGEFRRLASSFLVRHQNIQALEWIPRVSLDQREKYELQRRLLHPDFEFTEREFQGSMIRATERKEYFPVYYVEPMEGNEVAFGFDLASNPKREKILRKSRDLDLSLATASITLVQEISNQKGFLMFMPIYRGEPNTLIKRRDKLIGFVLGVYRIGDMFETAIKYTGAQGINLKLIDNTGVSAEQLYSNYSSDQVLHTTQFQLTYNKPLSRFGGRQWTLVATPTLGYIAERRSLLPFISSVFGILFVLLCGAYTYAIIRRSSLIKVEVEERTQDLNEAKLELEELSHTDGLTKIANRRKFDEQFEKEWQRAVRSNTSLSLIMIDIDNFKQFNDHYGHLAGDQCLRDVAKALKSNMSRNTDLIARYGGEEFVILLPNTNEPTLLADKCRMNIEKLHIPHEPSSVSEYVTISLGVISVAPTQNCDPFSFTAKADKLLYLAKDSGKNRVCIDERLILQKGDVIDFKAPKK</sequence>
<evidence type="ECO:0000256" key="6">
    <source>
        <dbReference type="ARBA" id="ARBA00023136"/>
    </source>
</evidence>
<dbReference type="GO" id="GO:0052621">
    <property type="term" value="F:diguanylate cyclase activity"/>
    <property type="evidence" value="ECO:0007669"/>
    <property type="project" value="UniProtKB-EC"/>
</dbReference>
<protein>
    <recommendedName>
        <fullName evidence="3">diguanylate cyclase</fullName>
        <ecNumber evidence="3">2.7.7.65</ecNumber>
    </recommendedName>
</protein>
<dbReference type="Pfam" id="PF03924">
    <property type="entry name" value="CHASE"/>
    <property type="match status" value="1"/>
</dbReference>
<dbReference type="PANTHER" id="PTHR45138:SF9">
    <property type="entry name" value="DIGUANYLATE CYCLASE DGCM-RELATED"/>
    <property type="match status" value="1"/>
</dbReference>
<dbReference type="InterPro" id="IPR029787">
    <property type="entry name" value="Nucleotide_cyclase"/>
</dbReference>
<evidence type="ECO:0000256" key="1">
    <source>
        <dbReference type="ARBA" id="ARBA00001946"/>
    </source>
</evidence>
<dbReference type="EC" id="2.7.7.65" evidence="3"/>
<dbReference type="PROSITE" id="PS50839">
    <property type="entry name" value="CHASE"/>
    <property type="match status" value="1"/>
</dbReference>
<evidence type="ECO:0000259" key="9">
    <source>
        <dbReference type="PROSITE" id="PS50839"/>
    </source>
</evidence>
<proteinExistence type="predicted"/>
<name>A0A1S6HQZ0_9GAMM</name>
<feature type="domain" description="CHASE" evidence="9">
    <location>
        <begin position="73"/>
        <end position="297"/>
    </location>
</feature>
<feature type="transmembrane region" description="Helical" evidence="8">
    <location>
        <begin position="7"/>
        <end position="31"/>
    </location>
</feature>
<gene>
    <name evidence="11" type="ORF">Sps_02777</name>
</gene>
<dbReference type="GO" id="GO:0005886">
    <property type="term" value="C:plasma membrane"/>
    <property type="evidence" value="ECO:0007669"/>
    <property type="project" value="TreeGrafter"/>
</dbReference>
<evidence type="ECO:0000259" key="10">
    <source>
        <dbReference type="PROSITE" id="PS50887"/>
    </source>
</evidence>
<dbReference type="STRING" id="225848.Sps_02777"/>
<dbReference type="CDD" id="cd01949">
    <property type="entry name" value="GGDEF"/>
    <property type="match status" value="1"/>
</dbReference>
<evidence type="ECO:0000256" key="4">
    <source>
        <dbReference type="ARBA" id="ARBA00022692"/>
    </source>
</evidence>
<dbReference type="Proteomes" id="UP000189545">
    <property type="component" value="Chromosome"/>
</dbReference>
<comment type="cofactor">
    <cofactor evidence="1">
        <name>Mg(2+)</name>
        <dbReference type="ChEBI" id="CHEBI:18420"/>
    </cofactor>
</comment>
<dbReference type="GO" id="GO:0043709">
    <property type="term" value="P:cell adhesion involved in single-species biofilm formation"/>
    <property type="evidence" value="ECO:0007669"/>
    <property type="project" value="TreeGrafter"/>
</dbReference>
<dbReference type="KEGG" id="spsw:Sps_02777"/>
<dbReference type="InterPro" id="IPR006189">
    <property type="entry name" value="CHASE_dom"/>
</dbReference>
<evidence type="ECO:0000256" key="3">
    <source>
        <dbReference type="ARBA" id="ARBA00012528"/>
    </source>
</evidence>
<dbReference type="PANTHER" id="PTHR45138">
    <property type="entry name" value="REGULATORY COMPONENTS OF SENSORY TRANSDUCTION SYSTEM"/>
    <property type="match status" value="1"/>
</dbReference>
<dbReference type="InterPro" id="IPR000160">
    <property type="entry name" value="GGDEF_dom"/>
</dbReference>
<dbReference type="EMBL" id="CP014782">
    <property type="protein sequence ID" value="AQS37929.1"/>
    <property type="molecule type" value="Genomic_DNA"/>
</dbReference>
<dbReference type="GO" id="GO:1902201">
    <property type="term" value="P:negative regulation of bacterial-type flagellum-dependent cell motility"/>
    <property type="evidence" value="ECO:0007669"/>
    <property type="project" value="TreeGrafter"/>
</dbReference>
<evidence type="ECO:0000313" key="12">
    <source>
        <dbReference type="Proteomes" id="UP000189545"/>
    </source>
</evidence>
<evidence type="ECO:0000256" key="5">
    <source>
        <dbReference type="ARBA" id="ARBA00022989"/>
    </source>
</evidence>